<dbReference type="GO" id="GO:0000976">
    <property type="term" value="F:transcription cis-regulatory region binding"/>
    <property type="evidence" value="ECO:0007669"/>
    <property type="project" value="TreeGrafter"/>
</dbReference>
<dbReference type="Gene3D" id="3.40.50.2300">
    <property type="match status" value="2"/>
</dbReference>
<dbReference type="InterPro" id="IPR010982">
    <property type="entry name" value="Lambda_DNA-bd_dom_sf"/>
</dbReference>
<proteinExistence type="predicted"/>
<dbReference type="SUPFAM" id="SSF53822">
    <property type="entry name" value="Periplasmic binding protein-like I"/>
    <property type="match status" value="1"/>
</dbReference>
<keyword evidence="3" id="KW-0804">Transcription</keyword>
<dbReference type="CDD" id="cd06267">
    <property type="entry name" value="PBP1_LacI_sugar_binding-like"/>
    <property type="match status" value="1"/>
</dbReference>
<sequence>MRSKTTLKDIANEVGVSITIVSGVLNGHPVRVSEEKREEIVRVAKERKYLPNRIARSLVSRRSKTFGLIIPSIESRTYTSYTKNLEGLCQKEGFGLFIANTNDRLERDLATMAQLVERGVDGIFFVPSNESYESKELIYVLEDLPVPYVMVNRYLVNYRCDRVYFDNERGGYEATKLLLDNGHTKICCVANTSGSNTGRARFRGYVEALENHGLILRPEYLIESSYTMLGGYEAGEKVLKTDTTAIVAGSDYIALGLRRALQKRGRRVPEDYSLVSFDQSESDFLVDPPATTVIQNMSELARRSFELMNRRLAGEQGDPIEIVLDVCIRLGDTVRPLS</sequence>
<dbReference type="InterPro" id="IPR046335">
    <property type="entry name" value="LacI/GalR-like_sensor"/>
</dbReference>
<keyword evidence="2 5" id="KW-0238">DNA-binding</keyword>
<dbReference type="AlphaFoldDB" id="A0A7S7M8C1"/>
<evidence type="ECO:0000313" key="5">
    <source>
        <dbReference type="EMBL" id="QOY60554.1"/>
    </source>
</evidence>
<dbReference type="Gene3D" id="1.10.260.40">
    <property type="entry name" value="lambda repressor-like DNA-binding domains"/>
    <property type="match status" value="1"/>
</dbReference>
<gene>
    <name evidence="5" type="ORF">INP52_09205</name>
</gene>
<dbReference type="PROSITE" id="PS50932">
    <property type="entry name" value="HTH_LACI_2"/>
    <property type="match status" value="1"/>
</dbReference>
<protein>
    <submittedName>
        <fullName evidence="5">LacI family DNA-binding transcriptional regulator</fullName>
    </submittedName>
</protein>
<dbReference type="Proteomes" id="UP000593735">
    <property type="component" value="Chromosome"/>
</dbReference>
<accession>A0A7S7M8C1</accession>
<dbReference type="InterPro" id="IPR028082">
    <property type="entry name" value="Peripla_BP_I"/>
</dbReference>
<keyword evidence="1" id="KW-0805">Transcription regulation</keyword>
<evidence type="ECO:0000256" key="1">
    <source>
        <dbReference type="ARBA" id="ARBA00023015"/>
    </source>
</evidence>
<dbReference type="InterPro" id="IPR000843">
    <property type="entry name" value="HTH_LacI"/>
</dbReference>
<dbReference type="RefSeq" id="WP_194371121.1">
    <property type="nucleotide sequence ID" value="NZ_CP063767.1"/>
</dbReference>
<evidence type="ECO:0000313" key="6">
    <source>
        <dbReference type="Proteomes" id="UP000593735"/>
    </source>
</evidence>
<dbReference type="GO" id="GO:0003700">
    <property type="term" value="F:DNA-binding transcription factor activity"/>
    <property type="evidence" value="ECO:0007669"/>
    <property type="project" value="TreeGrafter"/>
</dbReference>
<evidence type="ECO:0000256" key="2">
    <source>
        <dbReference type="ARBA" id="ARBA00023125"/>
    </source>
</evidence>
<evidence type="ECO:0000256" key="3">
    <source>
        <dbReference type="ARBA" id="ARBA00023163"/>
    </source>
</evidence>
<evidence type="ECO:0000259" key="4">
    <source>
        <dbReference type="PROSITE" id="PS50932"/>
    </source>
</evidence>
<dbReference type="Pfam" id="PF13377">
    <property type="entry name" value="Peripla_BP_3"/>
    <property type="match status" value="1"/>
</dbReference>
<dbReference type="PANTHER" id="PTHR30146">
    <property type="entry name" value="LACI-RELATED TRANSCRIPTIONAL REPRESSOR"/>
    <property type="match status" value="1"/>
</dbReference>
<dbReference type="SUPFAM" id="SSF47413">
    <property type="entry name" value="lambda repressor-like DNA-binding domains"/>
    <property type="match status" value="1"/>
</dbReference>
<dbReference type="KEGG" id="tio:INP52_09205"/>
<dbReference type="SMART" id="SM00354">
    <property type="entry name" value="HTH_LACI"/>
    <property type="match status" value="1"/>
</dbReference>
<dbReference type="EMBL" id="CP063767">
    <property type="protein sequence ID" value="QOY60554.1"/>
    <property type="molecule type" value="Genomic_DNA"/>
</dbReference>
<dbReference type="PANTHER" id="PTHR30146:SF109">
    <property type="entry name" value="HTH-TYPE TRANSCRIPTIONAL REGULATOR GALS"/>
    <property type="match status" value="1"/>
</dbReference>
<dbReference type="CDD" id="cd01392">
    <property type="entry name" value="HTH_LacI"/>
    <property type="match status" value="1"/>
</dbReference>
<dbReference type="Pfam" id="PF00356">
    <property type="entry name" value="LacI"/>
    <property type="match status" value="1"/>
</dbReference>
<feature type="domain" description="HTH lacI-type" evidence="4">
    <location>
        <begin position="5"/>
        <end position="60"/>
    </location>
</feature>
<organism evidence="5 6">
    <name type="scientific">Thermophilibacter immobilis</name>
    <dbReference type="NCBI Taxonomy" id="2779519"/>
    <lineage>
        <taxon>Bacteria</taxon>
        <taxon>Bacillati</taxon>
        <taxon>Actinomycetota</taxon>
        <taxon>Coriobacteriia</taxon>
        <taxon>Coriobacteriales</taxon>
        <taxon>Atopobiaceae</taxon>
        <taxon>Thermophilibacter</taxon>
    </lineage>
</organism>
<reference evidence="5 6" key="1">
    <citation type="submission" date="2020-10" db="EMBL/GenBank/DDBJ databases">
        <title>Olsenella immobilis sp.nov., isolated from the mud in a fermentation cellar used for the production of Chinese strong-flavoured liquor.</title>
        <authorList>
            <person name="Lu L."/>
        </authorList>
    </citation>
    <scope>NUCLEOTIDE SEQUENCE [LARGE SCALE GENOMIC DNA]</scope>
    <source>
        <strain evidence="5 6">LZLJ-2</strain>
    </source>
</reference>
<name>A0A7S7M8C1_9ACTN</name>
<keyword evidence="6" id="KW-1185">Reference proteome</keyword>